<feature type="domain" description="Insertion element IS150 protein InsJ-like helix-turn-helix" evidence="2">
    <location>
        <begin position="25"/>
        <end position="74"/>
    </location>
</feature>
<sequence>MTTKASPSLTSLSEAQRTQALERFALLRPALEGQISQTQLARDQQIPLSTIQRWIKQYREKGLAGLANARRSDRDTSRRLSAEAITLRR</sequence>
<evidence type="ECO:0000256" key="1">
    <source>
        <dbReference type="SAM" id="MobiDB-lite"/>
    </source>
</evidence>
<feature type="region of interest" description="Disordered" evidence="1">
    <location>
        <begin position="67"/>
        <end position="89"/>
    </location>
</feature>
<dbReference type="Pfam" id="PF13518">
    <property type="entry name" value="HTH_28"/>
    <property type="match status" value="1"/>
</dbReference>
<proteinExistence type="predicted"/>
<dbReference type="RefSeq" id="WP_149400165.1">
    <property type="nucleotide sequence ID" value="NZ_BIXY01000006.1"/>
</dbReference>
<evidence type="ECO:0000259" key="2">
    <source>
        <dbReference type="Pfam" id="PF13518"/>
    </source>
</evidence>
<feature type="compositionally biased region" description="Basic and acidic residues" evidence="1">
    <location>
        <begin position="70"/>
        <end position="81"/>
    </location>
</feature>
<dbReference type="EMBL" id="BIXY01000006">
    <property type="protein sequence ID" value="GCF07130.1"/>
    <property type="molecule type" value="Genomic_DNA"/>
</dbReference>
<dbReference type="Proteomes" id="UP000322530">
    <property type="component" value="Unassembled WGS sequence"/>
</dbReference>
<protein>
    <recommendedName>
        <fullName evidence="2">Insertion element IS150 protein InsJ-like helix-turn-helix domain-containing protein</fullName>
    </recommendedName>
</protein>
<keyword evidence="4" id="KW-1185">Reference proteome</keyword>
<dbReference type="SUPFAM" id="SSF48295">
    <property type="entry name" value="TrpR-like"/>
    <property type="match status" value="1"/>
</dbReference>
<reference evidence="3 4" key="1">
    <citation type="submission" date="2019-01" db="EMBL/GenBank/DDBJ databases">
        <title>Draft genome sequence of Dictyobacter sp. Uno17.</title>
        <authorList>
            <person name="Wang C.M."/>
            <person name="Zheng Y."/>
            <person name="Sakai Y."/>
            <person name="Abe K."/>
            <person name="Yokota A."/>
            <person name="Yabe S."/>
        </authorList>
    </citation>
    <scope>NUCLEOTIDE SEQUENCE [LARGE SCALE GENOMIC DNA]</scope>
    <source>
        <strain evidence="3 4">Uno17</strain>
    </source>
</reference>
<gene>
    <name evidence="3" type="ORF">KDI_06940</name>
</gene>
<dbReference type="OrthoDB" id="4379323at2"/>
<dbReference type="InterPro" id="IPR010921">
    <property type="entry name" value="Trp_repressor/repl_initiator"/>
</dbReference>
<comment type="caution">
    <text evidence="3">The sequence shown here is derived from an EMBL/GenBank/DDBJ whole genome shotgun (WGS) entry which is preliminary data.</text>
</comment>
<name>A0A5A5T6N2_9CHLR</name>
<evidence type="ECO:0000313" key="3">
    <source>
        <dbReference type="EMBL" id="GCF07130.1"/>
    </source>
</evidence>
<dbReference type="GO" id="GO:0043565">
    <property type="term" value="F:sequence-specific DNA binding"/>
    <property type="evidence" value="ECO:0007669"/>
    <property type="project" value="InterPro"/>
</dbReference>
<accession>A0A5A5T6N2</accession>
<organism evidence="3 4">
    <name type="scientific">Dictyobacter arantiisoli</name>
    <dbReference type="NCBI Taxonomy" id="2014874"/>
    <lineage>
        <taxon>Bacteria</taxon>
        <taxon>Bacillati</taxon>
        <taxon>Chloroflexota</taxon>
        <taxon>Ktedonobacteria</taxon>
        <taxon>Ktedonobacterales</taxon>
        <taxon>Dictyobacteraceae</taxon>
        <taxon>Dictyobacter</taxon>
    </lineage>
</organism>
<dbReference type="Gene3D" id="1.10.10.10">
    <property type="entry name" value="Winged helix-like DNA-binding domain superfamily/Winged helix DNA-binding domain"/>
    <property type="match status" value="1"/>
</dbReference>
<dbReference type="AlphaFoldDB" id="A0A5A5T6N2"/>
<evidence type="ECO:0000313" key="4">
    <source>
        <dbReference type="Proteomes" id="UP000322530"/>
    </source>
</evidence>
<dbReference type="InterPro" id="IPR036388">
    <property type="entry name" value="WH-like_DNA-bd_sf"/>
</dbReference>
<dbReference type="InterPro" id="IPR055247">
    <property type="entry name" value="InsJ-like_HTH"/>
</dbReference>